<proteinExistence type="predicted"/>
<gene>
    <name evidence="1" type="ORF">Rin_00009840</name>
</gene>
<sequence length="64" mass="7106">MAQVVFDTLKFVRTLEKSGISAVQAEAISVAVQESHESIDVATKRDLDDLRKDLTTQITEVRMA</sequence>
<dbReference type="Gene3D" id="1.20.5.340">
    <property type="match status" value="1"/>
</dbReference>
<dbReference type="OrthoDB" id="5569857at2"/>
<organism evidence="1 2">
    <name type="scientific">Candidatus Regiella insecticola 5.15</name>
    <dbReference type="NCBI Taxonomy" id="1005043"/>
    <lineage>
        <taxon>Bacteria</taxon>
        <taxon>Pseudomonadati</taxon>
        <taxon>Pseudomonadota</taxon>
        <taxon>Gammaproteobacteria</taxon>
        <taxon>Enterobacterales</taxon>
        <taxon>Enterobacteriaceae</taxon>
        <taxon>aphid secondary symbionts</taxon>
        <taxon>Candidatus Regiella</taxon>
    </lineage>
</organism>
<name>G2GYX4_9ENTR</name>
<protein>
    <recommendedName>
        <fullName evidence="3">DUF1640 domain-containing protein</fullName>
    </recommendedName>
</protein>
<evidence type="ECO:0000313" key="2">
    <source>
        <dbReference type="Proteomes" id="UP000004116"/>
    </source>
</evidence>
<dbReference type="EMBL" id="AGCA01000250">
    <property type="protein sequence ID" value="EGY29060.1"/>
    <property type="molecule type" value="Genomic_DNA"/>
</dbReference>
<dbReference type="Proteomes" id="UP000004116">
    <property type="component" value="Unassembled WGS sequence"/>
</dbReference>
<accession>G2GYX4</accession>
<comment type="caution">
    <text evidence="1">The sequence shown here is derived from an EMBL/GenBank/DDBJ whole genome shotgun (WGS) entry which is preliminary data.</text>
</comment>
<evidence type="ECO:0000313" key="1">
    <source>
        <dbReference type="EMBL" id="EGY29060.1"/>
    </source>
</evidence>
<dbReference type="RefSeq" id="WP_006706663.1">
    <property type="nucleotide sequence ID" value="NZ_AGCA01000250.1"/>
</dbReference>
<evidence type="ECO:0008006" key="3">
    <source>
        <dbReference type="Google" id="ProtNLM"/>
    </source>
</evidence>
<dbReference type="AlphaFoldDB" id="G2GYX4"/>
<reference evidence="1 2" key="1">
    <citation type="journal article" date="2012" name="Genome Res.">
        <title>Genomic basis of endosymbiont-conferred protection against an insect parasitoid.</title>
        <authorList>
            <person name="Hansen A.K."/>
            <person name="Vorburger C."/>
            <person name="Moran N.A."/>
        </authorList>
    </citation>
    <scope>NUCLEOTIDE SEQUENCE [LARGE SCALE GENOMIC DNA]</scope>
    <source>
        <strain evidence="2">R5.15</strain>
    </source>
</reference>
<keyword evidence="2" id="KW-1185">Reference proteome</keyword>